<gene>
    <name evidence="1" type="ORF">CURHAP_LOCUS47539</name>
</gene>
<dbReference type="Proteomes" id="UP000507222">
    <property type="component" value="Unassembled WGS sequence"/>
</dbReference>
<protein>
    <submittedName>
        <fullName evidence="1">Uncharacterized protein</fullName>
    </submittedName>
</protein>
<organism evidence="1 2">
    <name type="scientific">Prunus armeniaca</name>
    <name type="common">Apricot</name>
    <name type="synonym">Armeniaca vulgaris</name>
    <dbReference type="NCBI Taxonomy" id="36596"/>
    <lineage>
        <taxon>Eukaryota</taxon>
        <taxon>Viridiplantae</taxon>
        <taxon>Streptophyta</taxon>
        <taxon>Embryophyta</taxon>
        <taxon>Tracheophyta</taxon>
        <taxon>Spermatophyta</taxon>
        <taxon>Magnoliopsida</taxon>
        <taxon>eudicotyledons</taxon>
        <taxon>Gunneridae</taxon>
        <taxon>Pentapetalae</taxon>
        <taxon>rosids</taxon>
        <taxon>fabids</taxon>
        <taxon>Rosales</taxon>
        <taxon>Rosaceae</taxon>
        <taxon>Amygdaloideae</taxon>
        <taxon>Amygdaleae</taxon>
        <taxon>Prunus</taxon>
    </lineage>
</organism>
<evidence type="ECO:0000313" key="1">
    <source>
        <dbReference type="EMBL" id="CAB4289143.1"/>
    </source>
</evidence>
<accession>A0A6J5VLV7</accession>
<reference evidence="1 2" key="1">
    <citation type="submission" date="2020-05" db="EMBL/GenBank/DDBJ databases">
        <authorList>
            <person name="Campoy J."/>
            <person name="Schneeberger K."/>
            <person name="Spophaly S."/>
        </authorList>
    </citation>
    <scope>NUCLEOTIDE SEQUENCE [LARGE SCALE GENOMIC DNA]</scope>
    <source>
        <strain evidence="1">PruArmRojPasFocal</strain>
    </source>
</reference>
<proteinExistence type="predicted"/>
<sequence length="85" mass="9350">MMSQAFMSNLLRQEKALGKHGFSEERLKGKVFLLQKAVGTDYGKNVCGNEGIPGVTGSIAWENSGTTIVLKWTNDNEKLFATENI</sequence>
<dbReference type="AlphaFoldDB" id="A0A6J5VLV7"/>
<name>A0A6J5VLV7_PRUAR</name>
<evidence type="ECO:0000313" key="2">
    <source>
        <dbReference type="Proteomes" id="UP000507222"/>
    </source>
</evidence>
<dbReference type="EMBL" id="CAEKDK010000008">
    <property type="protein sequence ID" value="CAB4289143.1"/>
    <property type="molecule type" value="Genomic_DNA"/>
</dbReference>